<evidence type="ECO:0000259" key="9">
    <source>
        <dbReference type="Pfam" id="PF02927"/>
    </source>
</evidence>
<dbReference type="Pfam" id="PF00759">
    <property type="entry name" value="Glyco_hydro_9"/>
    <property type="match status" value="1"/>
</dbReference>
<dbReference type="Proteomes" id="UP000634134">
    <property type="component" value="Unassembled WGS sequence"/>
</dbReference>
<dbReference type="EMBL" id="JACYGY010000001">
    <property type="protein sequence ID" value="MBE9461223.1"/>
    <property type="molecule type" value="Genomic_DNA"/>
</dbReference>
<dbReference type="InterPro" id="IPR001701">
    <property type="entry name" value="Glyco_hydro_9"/>
</dbReference>
<dbReference type="Gene3D" id="1.50.10.10">
    <property type="match status" value="1"/>
</dbReference>
<feature type="domain" description="Glycoside hydrolase family 9" evidence="8">
    <location>
        <begin position="116"/>
        <end position="568"/>
    </location>
</feature>
<keyword evidence="3 6" id="KW-0119">Carbohydrate metabolism</keyword>
<dbReference type="InterPro" id="IPR033126">
    <property type="entry name" value="Glyco_hydro_9_Asp/Glu_AS"/>
</dbReference>
<reference evidence="11" key="1">
    <citation type="submission" date="2023-07" db="EMBL/GenBank/DDBJ databases">
        <title>Dyadobacter sp. nov 'subterranea' isolated from contaminted grondwater.</title>
        <authorList>
            <person name="Szabo I."/>
            <person name="Al-Omari J."/>
            <person name="Szerdahelyi S.G."/>
            <person name="Rado J."/>
        </authorList>
    </citation>
    <scope>NUCLEOTIDE SEQUENCE [LARGE SCALE GENOMIC DNA]</scope>
    <source>
        <strain evidence="11">UP-52</strain>
    </source>
</reference>
<dbReference type="PANTHER" id="PTHR22298">
    <property type="entry name" value="ENDO-1,4-BETA-GLUCANASE"/>
    <property type="match status" value="1"/>
</dbReference>
<dbReference type="InterPro" id="IPR014756">
    <property type="entry name" value="Ig_E-set"/>
</dbReference>
<evidence type="ECO:0000256" key="7">
    <source>
        <dbReference type="RuleBase" id="RU361166"/>
    </source>
</evidence>
<dbReference type="SUPFAM" id="SSF81296">
    <property type="entry name" value="E set domains"/>
    <property type="match status" value="1"/>
</dbReference>
<comment type="similarity">
    <text evidence="1 6 7">Belongs to the glycosyl hydrolase 9 (cellulase E) family.</text>
</comment>
<evidence type="ECO:0000256" key="4">
    <source>
        <dbReference type="ARBA" id="ARBA00023295"/>
    </source>
</evidence>
<feature type="active site" evidence="6">
    <location>
        <position position="556"/>
    </location>
</feature>
<comment type="caution">
    <text evidence="10">The sequence shown here is derived from an EMBL/GenBank/DDBJ whole genome shotgun (WGS) entry which is preliminary data.</text>
</comment>
<feature type="active site" evidence="6">
    <location>
        <position position="547"/>
    </location>
</feature>
<evidence type="ECO:0000256" key="6">
    <source>
        <dbReference type="PROSITE-ProRule" id="PRU10060"/>
    </source>
</evidence>
<evidence type="ECO:0000256" key="3">
    <source>
        <dbReference type="ARBA" id="ARBA00023277"/>
    </source>
</evidence>
<sequence>MYYYSLLLCLLANCSQGQSSPENIHLNQIGFYPGATKIAVVLGEENSDFVLKDSGSKKVVFTGKLGEVRKSPYSGKAGRIADFSAFQKSGNYVLEVPKAGISYAFDIQPEIHKKIAVAAIRGYYYQRASVALPEKFAGKWARAEGHPDDKILIHPSAVSPGRPEGTVISSPKGWYDAGDYNKYIVNSGITMATLLSVYEDFPDYFKNLKTNIPESNNAVPDLLDEVLWNLRWMITMQDPGDGGVYHKLTNPRFDGMIMPEACKNPRYVVQKNTIATLDFAAVMAQSARVFKRFEKELPGLADSCKTAALKAWAYTIKNPSLEYRQNEMNKTFDPDVVTGAYEDKDGSDELIWAASEMYILTKDESYLKNISFGTDKPMPLPSWSQVKALAYYTMIRNEKQLGAVDQQYLRSIKKSVIDFSDDLLIDLEKQPYQTVMGKNAKDFAWGSNAVASNQGIALIQAYKLTKNKKYLGAALGNLDYILGRNATGYSFLTGYGSKQVMHPHHRPSIADGILEPVPGLLSGGPNPGQQDKCAGYPNNFADESFLDADCSYASNEIAINWNAPFVYVAVAIEALYGK</sequence>
<keyword evidence="5 6" id="KW-0624">Polysaccharide degradation</keyword>
<gene>
    <name evidence="10" type="ORF">IEE83_04940</name>
</gene>
<keyword evidence="7" id="KW-0136">Cellulose degradation</keyword>
<evidence type="ECO:0000313" key="11">
    <source>
        <dbReference type="Proteomes" id="UP000634134"/>
    </source>
</evidence>
<evidence type="ECO:0000313" key="10">
    <source>
        <dbReference type="EMBL" id="MBE9461223.1"/>
    </source>
</evidence>
<accession>A0ABR9W720</accession>
<keyword evidence="4 6" id="KW-0326">Glycosidase</keyword>
<dbReference type="GO" id="GO:0016787">
    <property type="term" value="F:hydrolase activity"/>
    <property type="evidence" value="ECO:0007669"/>
    <property type="project" value="UniProtKB-KW"/>
</dbReference>
<keyword evidence="2 6" id="KW-0378">Hydrolase</keyword>
<feature type="domain" description="Cellulase Ig-like" evidence="9">
    <location>
        <begin position="21"/>
        <end position="99"/>
    </location>
</feature>
<evidence type="ECO:0000256" key="5">
    <source>
        <dbReference type="ARBA" id="ARBA00023326"/>
    </source>
</evidence>
<evidence type="ECO:0000259" key="8">
    <source>
        <dbReference type="Pfam" id="PF00759"/>
    </source>
</evidence>
<dbReference type="PROSITE" id="PS00698">
    <property type="entry name" value="GH9_3"/>
    <property type="match status" value="1"/>
</dbReference>
<organism evidence="10 11">
    <name type="scientific">Dyadobacter subterraneus</name>
    <dbReference type="NCBI Taxonomy" id="2773304"/>
    <lineage>
        <taxon>Bacteria</taxon>
        <taxon>Pseudomonadati</taxon>
        <taxon>Bacteroidota</taxon>
        <taxon>Cytophagia</taxon>
        <taxon>Cytophagales</taxon>
        <taxon>Spirosomataceae</taxon>
        <taxon>Dyadobacter</taxon>
    </lineage>
</organism>
<evidence type="ECO:0000256" key="1">
    <source>
        <dbReference type="ARBA" id="ARBA00007072"/>
    </source>
</evidence>
<proteinExistence type="inferred from homology"/>
<dbReference type="InterPro" id="IPR004197">
    <property type="entry name" value="Cellulase_Ig-like"/>
</dbReference>
<protein>
    <recommendedName>
        <fullName evidence="7">Endoglucanase</fullName>
        <ecNumber evidence="7">3.2.1.4</ecNumber>
    </recommendedName>
</protein>
<dbReference type="EC" id="3.2.1.4" evidence="7"/>
<name>A0ABR9W720_9BACT</name>
<dbReference type="InterPro" id="IPR008928">
    <property type="entry name" value="6-hairpin_glycosidase_sf"/>
</dbReference>
<dbReference type="CDD" id="cd02850">
    <property type="entry name" value="E_set_Cellulase_N"/>
    <property type="match status" value="1"/>
</dbReference>
<comment type="catalytic activity">
    <reaction evidence="7">
        <text>Endohydrolysis of (1-&gt;4)-beta-D-glucosidic linkages in cellulose, lichenin and cereal beta-D-glucans.</text>
        <dbReference type="EC" id="3.2.1.4"/>
    </reaction>
</comment>
<keyword evidence="11" id="KW-1185">Reference proteome</keyword>
<dbReference type="Pfam" id="PF02927">
    <property type="entry name" value="CelD_N"/>
    <property type="match status" value="1"/>
</dbReference>
<dbReference type="SUPFAM" id="SSF48208">
    <property type="entry name" value="Six-hairpin glycosidases"/>
    <property type="match status" value="1"/>
</dbReference>
<dbReference type="InterPro" id="IPR012341">
    <property type="entry name" value="6hp_glycosidase-like_sf"/>
</dbReference>
<dbReference type="Gene3D" id="2.60.40.10">
    <property type="entry name" value="Immunoglobulins"/>
    <property type="match status" value="1"/>
</dbReference>
<evidence type="ECO:0000256" key="2">
    <source>
        <dbReference type="ARBA" id="ARBA00022801"/>
    </source>
</evidence>
<dbReference type="InterPro" id="IPR013783">
    <property type="entry name" value="Ig-like_fold"/>
</dbReference>